<keyword evidence="4" id="KW-1185">Reference proteome</keyword>
<feature type="transmembrane region" description="Helical" evidence="1">
    <location>
        <begin position="151"/>
        <end position="173"/>
    </location>
</feature>
<feature type="signal peptide" evidence="2">
    <location>
        <begin position="1"/>
        <end position="19"/>
    </location>
</feature>
<sequence length="296" mass="33236">MRARAVTVAFALCFCFTNALQQSSSFTDHRLSKLLACNQALGPMKCLTAFSAWRARRAVDLIANHQRTFEVNVDLDQFPWEKYANQSEEQVYSDLCDGTESLLRFRKLDLNFNDDYTLRLGSKGNGTLNVDVIKSDGDTGRGYMKKMKKKFLNIIPLLLVPGLIMSAILPFVLPALKMMVIAVGILNNMALSGAVFTLLRNNAFNEANQHRIIYVNEGYHNEKHYPIPTGLHHYSASSDIISELAPPGGENILLTDNTGIKDANLPWIDNRDITSHVYYTDTKIKRKAHIAKETVP</sequence>
<evidence type="ECO:0000256" key="2">
    <source>
        <dbReference type="SAM" id="SignalP"/>
    </source>
</evidence>
<dbReference type="AlphaFoldDB" id="A0A194R3E2"/>
<evidence type="ECO:0000313" key="3">
    <source>
        <dbReference type="EMBL" id="KPJ12044.1"/>
    </source>
</evidence>
<keyword evidence="1" id="KW-1133">Transmembrane helix</keyword>
<feature type="transmembrane region" description="Helical" evidence="1">
    <location>
        <begin position="179"/>
        <end position="199"/>
    </location>
</feature>
<keyword evidence="2" id="KW-0732">Signal</keyword>
<dbReference type="OrthoDB" id="6819390at2759"/>
<name>A0A194R3E2_PAPMA</name>
<dbReference type="EMBL" id="KQ460845">
    <property type="protein sequence ID" value="KPJ12044.1"/>
    <property type="molecule type" value="Genomic_DNA"/>
</dbReference>
<evidence type="ECO:0000313" key="4">
    <source>
        <dbReference type="Proteomes" id="UP000053240"/>
    </source>
</evidence>
<dbReference type="Proteomes" id="UP000053240">
    <property type="component" value="Unassembled WGS sequence"/>
</dbReference>
<feature type="chain" id="PRO_5008264884" evidence="2">
    <location>
        <begin position="20"/>
        <end position="296"/>
    </location>
</feature>
<protein>
    <submittedName>
        <fullName evidence="3">Uncharacterized protein</fullName>
    </submittedName>
</protein>
<dbReference type="InParanoid" id="A0A194R3E2"/>
<keyword evidence="1" id="KW-0812">Transmembrane</keyword>
<dbReference type="KEGG" id="pmac:106714093"/>
<accession>A0A194R3E2</accession>
<evidence type="ECO:0000256" key="1">
    <source>
        <dbReference type="SAM" id="Phobius"/>
    </source>
</evidence>
<organism evidence="3 4">
    <name type="scientific">Papilio machaon</name>
    <name type="common">Old World swallowtail butterfly</name>
    <dbReference type="NCBI Taxonomy" id="76193"/>
    <lineage>
        <taxon>Eukaryota</taxon>
        <taxon>Metazoa</taxon>
        <taxon>Ecdysozoa</taxon>
        <taxon>Arthropoda</taxon>
        <taxon>Hexapoda</taxon>
        <taxon>Insecta</taxon>
        <taxon>Pterygota</taxon>
        <taxon>Neoptera</taxon>
        <taxon>Endopterygota</taxon>
        <taxon>Lepidoptera</taxon>
        <taxon>Glossata</taxon>
        <taxon>Ditrysia</taxon>
        <taxon>Papilionoidea</taxon>
        <taxon>Papilionidae</taxon>
        <taxon>Papilioninae</taxon>
        <taxon>Papilio</taxon>
    </lineage>
</organism>
<keyword evidence="1" id="KW-0472">Membrane</keyword>
<proteinExistence type="predicted"/>
<reference evidence="3 4" key="1">
    <citation type="journal article" date="2015" name="Nat. Commun.">
        <title>Outbred genome sequencing and CRISPR/Cas9 gene editing in butterflies.</title>
        <authorList>
            <person name="Li X."/>
            <person name="Fan D."/>
            <person name="Zhang W."/>
            <person name="Liu G."/>
            <person name="Zhang L."/>
            <person name="Zhao L."/>
            <person name="Fang X."/>
            <person name="Chen L."/>
            <person name="Dong Y."/>
            <person name="Chen Y."/>
            <person name="Ding Y."/>
            <person name="Zhao R."/>
            <person name="Feng M."/>
            <person name="Zhu Y."/>
            <person name="Feng Y."/>
            <person name="Jiang X."/>
            <person name="Zhu D."/>
            <person name="Xiang H."/>
            <person name="Feng X."/>
            <person name="Li S."/>
            <person name="Wang J."/>
            <person name="Zhang G."/>
            <person name="Kronforst M.R."/>
            <person name="Wang W."/>
        </authorList>
    </citation>
    <scope>NUCLEOTIDE SEQUENCE [LARGE SCALE GENOMIC DNA]</scope>
    <source>
        <strain evidence="3">Ya'a_city_454_Pm</strain>
        <tissue evidence="3">Whole body</tissue>
    </source>
</reference>
<gene>
    <name evidence="3" type="ORF">RR48_06414</name>
</gene>